<organism evidence="5 6">
    <name type="scientific">Erythroxylum novogranatense</name>
    <dbReference type="NCBI Taxonomy" id="1862640"/>
    <lineage>
        <taxon>Eukaryota</taxon>
        <taxon>Viridiplantae</taxon>
        <taxon>Streptophyta</taxon>
        <taxon>Embryophyta</taxon>
        <taxon>Tracheophyta</taxon>
        <taxon>Spermatophyta</taxon>
        <taxon>Magnoliopsida</taxon>
        <taxon>eudicotyledons</taxon>
        <taxon>Gunneridae</taxon>
        <taxon>Pentapetalae</taxon>
        <taxon>rosids</taxon>
        <taxon>fabids</taxon>
        <taxon>Malpighiales</taxon>
        <taxon>Erythroxylaceae</taxon>
        <taxon>Erythroxylum</taxon>
    </lineage>
</organism>
<evidence type="ECO:0000259" key="4">
    <source>
        <dbReference type="Pfam" id="PF17177"/>
    </source>
</evidence>
<evidence type="ECO:0000313" key="6">
    <source>
        <dbReference type="Proteomes" id="UP001159364"/>
    </source>
</evidence>
<evidence type="ECO:0000256" key="1">
    <source>
        <dbReference type="ARBA" id="ARBA00022737"/>
    </source>
</evidence>
<dbReference type="Proteomes" id="UP001159364">
    <property type="component" value="Linkage Group LG06"/>
</dbReference>
<evidence type="ECO:0000313" key="5">
    <source>
        <dbReference type="EMBL" id="KAJ8762127.1"/>
    </source>
</evidence>
<dbReference type="NCBIfam" id="TIGR00756">
    <property type="entry name" value="PPR"/>
    <property type="match status" value="3"/>
</dbReference>
<dbReference type="InterPro" id="IPR011990">
    <property type="entry name" value="TPR-like_helical_dom_sf"/>
</dbReference>
<feature type="coiled-coil region" evidence="3">
    <location>
        <begin position="220"/>
        <end position="247"/>
    </location>
</feature>
<dbReference type="Pfam" id="PF17177">
    <property type="entry name" value="PPR_long"/>
    <property type="match status" value="1"/>
</dbReference>
<dbReference type="Gene3D" id="1.25.40.10">
    <property type="entry name" value="Tetratricopeptide repeat domain"/>
    <property type="match status" value="2"/>
</dbReference>
<dbReference type="InterPro" id="IPR002885">
    <property type="entry name" value="PPR_rpt"/>
</dbReference>
<feature type="repeat" description="PPR" evidence="2">
    <location>
        <begin position="378"/>
        <end position="412"/>
    </location>
</feature>
<dbReference type="Pfam" id="PF01535">
    <property type="entry name" value="PPR"/>
    <property type="match status" value="2"/>
</dbReference>
<dbReference type="PANTHER" id="PTHR46862">
    <property type="entry name" value="OS07G0661900 PROTEIN"/>
    <property type="match status" value="1"/>
</dbReference>
<evidence type="ECO:0000256" key="3">
    <source>
        <dbReference type="SAM" id="Coils"/>
    </source>
</evidence>
<evidence type="ECO:0000256" key="2">
    <source>
        <dbReference type="PROSITE-ProRule" id="PRU00708"/>
    </source>
</evidence>
<gene>
    <name evidence="5" type="ORF">K2173_007277</name>
</gene>
<protein>
    <recommendedName>
        <fullName evidence="4">PROP1-like PPR domain-containing protein</fullName>
    </recommendedName>
</protein>
<dbReference type="PANTHER" id="PTHR46862:SF2">
    <property type="entry name" value="OS02G0611400 PROTEIN"/>
    <property type="match status" value="1"/>
</dbReference>
<accession>A0AAV8T5R7</accession>
<feature type="domain" description="PROP1-like PPR" evidence="4">
    <location>
        <begin position="389"/>
        <end position="501"/>
    </location>
</feature>
<dbReference type="AlphaFoldDB" id="A0AAV8T5R7"/>
<dbReference type="InterPro" id="IPR033443">
    <property type="entry name" value="PROP1-like_PPR_dom"/>
</dbReference>
<feature type="repeat" description="PPR" evidence="2">
    <location>
        <begin position="448"/>
        <end position="482"/>
    </location>
</feature>
<sequence length="708" mass="80552">MNSKRLVYRQILNGIRCGGVLGHFSTINAPVRPSICFLGSYDSINLQNQEFSTPTLLFRRFLHTNPQSSVNLSASELKFASPDREEDENVNEFLSRFVWKMRGILSEAYTDADKQTIDGMLLIIVEKVVSEMEKGSLEQAVGAALTEPLEELSADLWRTVCDVSNSVLEDMKKERKKEKMKKALHDAEVKEMCRFAAEIGIRGDLMRELRFKWAREKVEENDFYESLERLREEERAYEKEESEGRKAGSISEEVVVAEEKPKVVSLPKRHWKLKYKIYGLDLSDPKWAEAADKIHEAGEIIWPQEPKLISGKCKVVTEKILSVKVEDEPSPLLAEWVKLLKPNRVDWITLLDKLKEQNFGTYLKVAELLLSEKSFQPSIRDYSLLIDAYAKKNCIEDAERILKKMNENGILLDIITATILVHMYSKAGNIDRAKEAFESLRSHGFQPDANVYNTMIMAYVDAGQTMFGESLMREMESRDIKPSEEIQMALLRSFAQKGDADGAKRISINMQFAGFQSSLESCMLVVDAEVRAGNLDQARRNFIYMMKIGHKPEDRCTAGMVRGYEKLNSLDKALSLLLEIEKYGLEPGPATYSVLVDWFSKLLLVDEAEQLLGKIAQLGEAPSVKVHISLCDMYARCGMEKKALQALGAIESKKDQLEHEDFERVINGLLAGGFVHDARRVHGLMEKRGFTVSEPLKLALKRYRDKLF</sequence>
<feature type="repeat" description="PPR" evidence="2">
    <location>
        <begin position="413"/>
        <end position="447"/>
    </location>
</feature>
<keyword evidence="1" id="KW-0677">Repeat</keyword>
<keyword evidence="3" id="KW-0175">Coiled coil</keyword>
<comment type="caution">
    <text evidence="5">The sequence shown here is derived from an EMBL/GenBank/DDBJ whole genome shotgun (WGS) entry which is preliminary data.</text>
</comment>
<reference evidence="5 6" key="1">
    <citation type="submission" date="2021-09" db="EMBL/GenBank/DDBJ databases">
        <title>Genomic insights and catalytic innovation underlie evolution of tropane alkaloids biosynthesis.</title>
        <authorList>
            <person name="Wang Y.-J."/>
            <person name="Tian T."/>
            <person name="Huang J.-P."/>
            <person name="Huang S.-X."/>
        </authorList>
    </citation>
    <scope>NUCLEOTIDE SEQUENCE [LARGE SCALE GENOMIC DNA]</scope>
    <source>
        <strain evidence="5">KIB-2018</strain>
        <tissue evidence="5">Leaf</tissue>
    </source>
</reference>
<dbReference type="PROSITE" id="PS51375">
    <property type="entry name" value="PPR"/>
    <property type="match status" value="3"/>
</dbReference>
<name>A0AAV8T5R7_9ROSI</name>
<keyword evidence="6" id="KW-1185">Reference proteome</keyword>
<dbReference type="EMBL" id="JAIWQS010000006">
    <property type="protein sequence ID" value="KAJ8762127.1"/>
    <property type="molecule type" value="Genomic_DNA"/>
</dbReference>
<proteinExistence type="predicted"/>